<evidence type="ECO:0000313" key="2">
    <source>
        <dbReference type="Proteomes" id="UP001314170"/>
    </source>
</evidence>
<name>A0AAV1SM25_9ROSI</name>
<dbReference type="Proteomes" id="UP001314170">
    <property type="component" value="Unassembled WGS sequence"/>
</dbReference>
<dbReference type="AlphaFoldDB" id="A0AAV1SM25"/>
<comment type="caution">
    <text evidence="1">The sequence shown here is derived from an EMBL/GenBank/DDBJ whole genome shotgun (WGS) entry which is preliminary data.</text>
</comment>
<gene>
    <name evidence="1" type="ORF">DCAF_LOCUS24178</name>
</gene>
<proteinExistence type="predicted"/>
<protein>
    <submittedName>
        <fullName evidence="1">Uncharacterized protein</fullName>
    </submittedName>
</protein>
<sequence length="98" mass="11139">MVEIVVYGAIKAQKLDLEETYERIHKIRITLSSNNVKNRKKVYIDLVHGAKDKRPRVKGLVTIATKHVIDLFGSLMLSNKLPLLQFNPSVEVKVTIVD</sequence>
<keyword evidence="2" id="KW-1185">Reference proteome</keyword>
<dbReference type="Gene3D" id="3.30.70.600">
    <property type="entry name" value="Ribosomal protein S10 domain"/>
    <property type="match status" value="1"/>
</dbReference>
<reference evidence="1 2" key="1">
    <citation type="submission" date="2024-01" db="EMBL/GenBank/DDBJ databases">
        <authorList>
            <person name="Waweru B."/>
        </authorList>
    </citation>
    <scope>NUCLEOTIDE SEQUENCE [LARGE SCALE GENOMIC DNA]</scope>
</reference>
<dbReference type="EMBL" id="CAWUPB010001194">
    <property type="protein sequence ID" value="CAK7352348.1"/>
    <property type="molecule type" value="Genomic_DNA"/>
</dbReference>
<dbReference type="InterPro" id="IPR036838">
    <property type="entry name" value="Ribosomal_uS10_dom_sf"/>
</dbReference>
<organism evidence="1 2">
    <name type="scientific">Dovyalis caffra</name>
    <dbReference type="NCBI Taxonomy" id="77055"/>
    <lineage>
        <taxon>Eukaryota</taxon>
        <taxon>Viridiplantae</taxon>
        <taxon>Streptophyta</taxon>
        <taxon>Embryophyta</taxon>
        <taxon>Tracheophyta</taxon>
        <taxon>Spermatophyta</taxon>
        <taxon>Magnoliopsida</taxon>
        <taxon>eudicotyledons</taxon>
        <taxon>Gunneridae</taxon>
        <taxon>Pentapetalae</taxon>
        <taxon>rosids</taxon>
        <taxon>fabids</taxon>
        <taxon>Malpighiales</taxon>
        <taxon>Salicaceae</taxon>
        <taxon>Flacourtieae</taxon>
        <taxon>Dovyalis</taxon>
    </lineage>
</organism>
<evidence type="ECO:0000313" key="1">
    <source>
        <dbReference type="EMBL" id="CAK7352348.1"/>
    </source>
</evidence>
<accession>A0AAV1SM25</accession>